<dbReference type="AlphaFoldDB" id="A0A7R9R0F7"/>
<accession>A0A7R9R0F7</accession>
<gene>
    <name evidence="5" type="ORF">ONB1V03_LOCUS20813</name>
</gene>
<evidence type="ECO:0000313" key="6">
    <source>
        <dbReference type="Proteomes" id="UP000728032"/>
    </source>
</evidence>
<dbReference type="InterPro" id="IPR013088">
    <property type="entry name" value="Znf_NHR/GATA"/>
</dbReference>
<keyword evidence="6" id="KW-1185">Reference proteome</keyword>
<reference evidence="5" key="1">
    <citation type="submission" date="2020-11" db="EMBL/GenBank/DDBJ databases">
        <authorList>
            <person name="Tran Van P."/>
        </authorList>
    </citation>
    <scope>NUCLEOTIDE SEQUENCE</scope>
</reference>
<keyword evidence="2" id="KW-0804">Transcription</keyword>
<dbReference type="GO" id="GO:0008270">
    <property type="term" value="F:zinc ion binding"/>
    <property type="evidence" value="ECO:0007669"/>
    <property type="project" value="InterPro"/>
</dbReference>
<feature type="non-terminal residue" evidence="5">
    <location>
        <position position="1"/>
    </location>
</feature>
<protein>
    <recommendedName>
        <fullName evidence="7">Nuclear receptor domain-containing protein</fullName>
    </recommendedName>
</protein>
<evidence type="ECO:0000256" key="1">
    <source>
        <dbReference type="ARBA" id="ARBA00023015"/>
    </source>
</evidence>
<organism evidence="5">
    <name type="scientific">Oppiella nova</name>
    <dbReference type="NCBI Taxonomy" id="334625"/>
    <lineage>
        <taxon>Eukaryota</taxon>
        <taxon>Metazoa</taxon>
        <taxon>Ecdysozoa</taxon>
        <taxon>Arthropoda</taxon>
        <taxon>Chelicerata</taxon>
        <taxon>Arachnida</taxon>
        <taxon>Acari</taxon>
        <taxon>Acariformes</taxon>
        <taxon>Sarcoptiformes</taxon>
        <taxon>Oribatida</taxon>
        <taxon>Brachypylina</taxon>
        <taxon>Oppioidea</taxon>
        <taxon>Oppiidae</taxon>
        <taxon>Oppiella</taxon>
    </lineage>
</organism>
<keyword evidence="1" id="KW-0805">Transcription regulation</keyword>
<evidence type="ECO:0008006" key="7">
    <source>
        <dbReference type="Google" id="ProtNLM"/>
    </source>
</evidence>
<dbReference type="Proteomes" id="UP000728032">
    <property type="component" value="Unassembled WGS sequence"/>
</dbReference>
<evidence type="ECO:0000256" key="2">
    <source>
        <dbReference type="ARBA" id="ARBA00023163"/>
    </source>
</evidence>
<feature type="compositionally biased region" description="Basic and acidic residues" evidence="4">
    <location>
        <begin position="112"/>
        <end position="150"/>
    </location>
</feature>
<name>A0A7R9R0F7_9ACAR</name>
<proteinExistence type="predicted"/>
<sequence length="185" mass="21739">MTPMTRKYCSKCRIEKCFAIGMRKELLKVYESIDRDRDEVVLETETREDLTQMNENINSCESLPTTDSTNETQLSDENYGQEIDDLLDMAINANTEQLIGWYPIMTTRPERTGRFDRYRQNRDKTRSDTSLKIPKRDRSEERDRSVDKRAVHCNSQRHADEELLTDWETSCRVEDIPQSVGSSRD</sequence>
<evidence type="ECO:0000256" key="4">
    <source>
        <dbReference type="SAM" id="MobiDB-lite"/>
    </source>
</evidence>
<dbReference type="EMBL" id="OC951983">
    <property type="protein sequence ID" value="CAD7664255.1"/>
    <property type="molecule type" value="Genomic_DNA"/>
</dbReference>
<evidence type="ECO:0000313" key="5">
    <source>
        <dbReference type="EMBL" id="CAD7664255.1"/>
    </source>
</evidence>
<feature type="region of interest" description="Disordered" evidence="4">
    <location>
        <begin position="112"/>
        <end position="159"/>
    </location>
</feature>
<evidence type="ECO:0000256" key="3">
    <source>
        <dbReference type="ARBA" id="ARBA00023242"/>
    </source>
</evidence>
<dbReference type="Gene3D" id="3.30.50.10">
    <property type="entry name" value="Erythroid Transcription Factor GATA-1, subunit A"/>
    <property type="match status" value="1"/>
</dbReference>
<dbReference type="EMBL" id="CAJPVJ010037158">
    <property type="protein sequence ID" value="CAG2181392.1"/>
    <property type="molecule type" value="Genomic_DNA"/>
</dbReference>
<dbReference type="GO" id="GO:0006355">
    <property type="term" value="P:regulation of DNA-templated transcription"/>
    <property type="evidence" value="ECO:0007669"/>
    <property type="project" value="InterPro"/>
</dbReference>
<dbReference type="SUPFAM" id="SSF57716">
    <property type="entry name" value="Glucocorticoid receptor-like (DNA-binding domain)"/>
    <property type="match status" value="1"/>
</dbReference>
<keyword evidence="3" id="KW-0539">Nucleus</keyword>